<organism evidence="2 3">
    <name type="scientific">Citrus sinensis</name>
    <name type="common">Sweet orange</name>
    <name type="synonym">Citrus aurantium var. sinensis</name>
    <dbReference type="NCBI Taxonomy" id="2711"/>
    <lineage>
        <taxon>Eukaryota</taxon>
        <taxon>Viridiplantae</taxon>
        <taxon>Streptophyta</taxon>
        <taxon>Embryophyta</taxon>
        <taxon>Tracheophyta</taxon>
        <taxon>Spermatophyta</taxon>
        <taxon>Magnoliopsida</taxon>
        <taxon>eudicotyledons</taxon>
        <taxon>Gunneridae</taxon>
        <taxon>Pentapetalae</taxon>
        <taxon>rosids</taxon>
        <taxon>malvids</taxon>
        <taxon>Sapindales</taxon>
        <taxon>Rutaceae</taxon>
        <taxon>Aurantioideae</taxon>
        <taxon>Citrus</taxon>
    </lineage>
</organism>
<dbReference type="GO" id="GO:0004523">
    <property type="term" value="F:RNA-DNA hybrid ribonuclease activity"/>
    <property type="evidence" value="ECO:0007669"/>
    <property type="project" value="InterPro"/>
</dbReference>
<keyword evidence="3" id="KW-1185">Reference proteome</keyword>
<dbReference type="PANTHER" id="PTHR47723">
    <property type="entry name" value="OS05G0353850 PROTEIN"/>
    <property type="match status" value="1"/>
</dbReference>
<dbReference type="Proteomes" id="UP000027120">
    <property type="component" value="Unassembled WGS sequence"/>
</dbReference>
<dbReference type="SUPFAM" id="SSF53098">
    <property type="entry name" value="Ribonuclease H-like"/>
    <property type="match status" value="1"/>
</dbReference>
<sequence>EDFLAEQNNVQQSQWSPPEEGWLKVNVDDAMDRVNYLAGLGAVVKNHKGETVAAAVSTFKSSGDVELSEAKAVLWGMQAAAKAGATSVILESDSKGVIELINNKRSTLTDTFWVIFDIIEAKKIFQNFKAQHVLRM</sequence>
<feature type="domain" description="RNase H type-1" evidence="1">
    <location>
        <begin position="30"/>
        <end position="135"/>
    </location>
</feature>
<dbReference type="EMBL" id="KK789687">
    <property type="protein sequence ID" value="KDO37767.1"/>
    <property type="molecule type" value="Genomic_DNA"/>
</dbReference>
<feature type="non-terminal residue" evidence="2">
    <location>
        <position position="136"/>
    </location>
</feature>
<dbReference type="CDD" id="cd06222">
    <property type="entry name" value="RNase_H_like"/>
    <property type="match status" value="1"/>
</dbReference>
<evidence type="ECO:0000313" key="3">
    <source>
        <dbReference type="Proteomes" id="UP000027120"/>
    </source>
</evidence>
<dbReference type="InterPro" id="IPR053151">
    <property type="entry name" value="RNase_H-like"/>
</dbReference>
<accession>A0A067DFH2</accession>
<dbReference type="InterPro" id="IPR044730">
    <property type="entry name" value="RNase_H-like_dom_plant"/>
</dbReference>
<evidence type="ECO:0000313" key="2">
    <source>
        <dbReference type="EMBL" id="KDO37767.1"/>
    </source>
</evidence>
<reference evidence="2 3" key="1">
    <citation type="submission" date="2014-04" db="EMBL/GenBank/DDBJ databases">
        <authorList>
            <consortium name="International Citrus Genome Consortium"/>
            <person name="Gmitter F."/>
            <person name="Chen C."/>
            <person name="Farmerie W."/>
            <person name="Harkins T."/>
            <person name="Desany B."/>
            <person name="Mohiuddin M."/>
            <person name="Kodira C."/>
            <person name="Borodovsky M."/>
            <person name="Lomsadze A."/>
            <person name="Burns P."/>
            <person name="Jenkins J."/>
            <person name="Prochnik S."/>
            <person name="Shu S."/>
            <person name="Chapman J."/>
            <person name="Pitluck S."/>
            <person name="Schmutz J."/>
            <person name="Rokhsar D."/>
        </authorList>
    </citation>
    <scope>NUCLEOTIDE SEQUENCE</scope>
</reference>
<dbReference type="SMR" id="A0A067DFH2"/>
<dbReference type="GO" id="GO:0003676">
    <property type="term" value="F:nucleic acid binding"/>
    <property type="evidence" value="ECO:0007669"/>
    <property type="project" value="InterPro"/>
</dbReference>
<dbReference type="InterPro" id="IPR012337">
    <property type="entry name" value="RNaseH-like_sf"/>
</dbReference>
<feature type="non-terminal residue" evidence="2">
    <location>
        <position position="1"/>
    </location>
</feature>
<protein>
    <recommendedName>
        <fullName evidence="1">RNase H type-1 domain-containing protein</fullName>
    </recommendedName>
</protein>
<evidence type="ECO:0000259" key="1">
    <source>
        <dbReference type="Pfam" id="PF13456"/>
    </source>
</evidence>
<dbReference type="Pfam" id="PF13456">
    <property type="entry name" value="RVT_3"/>
    <property type="match status" value="1"/>
</dbReference>
<name>A0A067DFH2_CITSI</name>
<proteinExistence type="predicted"/>
<dbReference type="PANTHER" id="PTHR47723:SF19">
    <property type="entry name" value="POLYNUCLEOTIDYL TRANSFERASE, RIBONUCLEASE H-LIKE SUPERFAMILY PROTEIN"/>
    <property type="match status" value="1"/>
</dbReference>
<dbReference type="InterPro" id="IPR002156">
    <property type="entry name" value="RNaseH_domain"/>
</dbReference>
<gene>
    <name evidence="2" type="ORF">CISIN_1g046558mg</name>
</gene>
<dbReference type="InterPro" id="IPR036397">
    <property type="entry name" value="RNaseH_sf"/>
</dbReference>
<dbReference type="Gene3D" id="3.30.420.10">
    <property type="entry name" value="Ribonuclease H-like superfamily/Ribonuclease H"/>
    <property type="match status" value="1"/>
</dbReference>
<dbReference type="AlphaFoldDB" id="A0A067DFH2"/>